<comment type="similarity">
    <text evidence="10">Belongs to the CcmE/CycJ family.</text>
</comment>
<dbReference type="Gene3D" id="2.40.50.140">
    <property type="entry name" value="Nucleic acid-binding proteins"/>
    <property type="match status" value="1"/>
</dbReference>
<keyword evidence="10" id="KW-1003">Cell membrane</keyword>
<keyword evidence="14" id="KW-1185">Reference proteome</keyword>
<dbReference type="SUPFAM" id="SSF82093">
    <property type="entry name" value="Heme chaperone CcmE"/>
    <property type="match status" value="1"/>
</dbReference>
<comment type="function">
    <text evidence="10">Heme chaperone required for the biogenesis of c-type cytochromes. Transiently binds heme delivered by CcmC and transfers the heme to apo-cytochromes in a process facilitated by CcmF and CcmH.</text>
</comment>
<dbReference type="GO" id="GO:0017003">
    <property type="term" value="P:protein-heme linkage"/>
    <property type="evidence" value="ECO:0007669"/>
    <property type="project" value="UniProtKB-UniRule"/>
</dbReference>
<organism evidence="13 14">
    <name type="scientific">Croceibacterium salegens</name>
    <dbReference type="NCBI Taxonomy" id="1737568"/>
    <lineage>
        <taxon>Bacteria</taxon>
        <taxon>Pseudomonadati</taxon>
        <taxon>Pseudomonadota</taxon>
        <taxon>Alphaproteobacteria</taxon>
        <taxon>Sphingomonadales</taxon>
        <taxon>Erythrobacteraceae</taxon>
        <taxon>Croceibacterium</taxon>
    </lineage>
</organism>
<feature type="binding site" description="axial binding residue" evidence="10 11">
    <location>
        <position position="131"/>
    </location>
    <ligand>
        <name>heme</name>
        <dbReference type="ChEBI" id="CHEBI:30413"/>
    </ligand>
    <ligandPart>
        <name>Fe</name>
        <dbReference type="ChEBI" id="CHEBI:18248"/>
    </ligandPart>
</feature>
<comment type="caution">
    <text evidence="13">The sequence shown here is derived from an EMBL/GenBank/DDBJ whole genome shotgun (WGS) entry which is preliminary data.</text>
</comment>
<keyword evidence="6 10" id="KW-0735">Signal-anchor</keyword>
<dbReference type="RefSeq" id="WP_159794191.1">
    <property type="nucleotide sequence ID" value="NZ_WTYM01000036.1"/>
</dbReference>
<dbReference type="OrthoDB" id="9793584at2"/>
<evidence type="ECO:0000256" key="6">
    <source>
        <dbReference type="ARBA" id="ARBA00022968"/>
    </source>
</evidence>
<reference evidence="13 14" key="1">
    <citation type="submission" date="2019-12" db="EMBL/GenBank/DDBJ databases">
        <title>Genomic-based taxomic classification of the family Erythrobacteraceae.</title>
        <authorList>
            <person name="Xu L."/>
        </authorList>
    </citation>
    <scope>NUCLEOTIDE SEQUENCE [LARGE SCALE GENOMIC DNA]</scope>
    <source>
        <strain evidence="13 14">MCCC 1K01500</strain>
    </source>
</reference>
<dbReference type="NCBIfam" id="NF009727">
    <property type="entry name" value="PRK13254.1-1"/>
    <property type="match status" value="1"/>
</dbReference>
<name>A0A6I4SVQ6_9SPHN</name>
<accession>A0A6I4SVQ6</accession>
<keyword evidence="8 10" id="KW-0408">Iron</keyword>
<evidence type="ECO:0000256" key="10">
    <source>
        <dbReference type="HAMAP-Rule" id="MF_01959"/>
    </source>
</evidence>
<evidence type="ECO:0000313" key="13">
    <source>
        <dbReference type="EMBL" id="MXO59618.1"/>
    </source>
</evidence>
<evidence type="ECO:0000256" key="7">
    <source>
        <dbReference type="ARBA" id="ARBA00022989"/>
    </source>
</evidence>
<dbReference type="EMBL" id="WTYM01000036">
    <property type="protein sequence ID" value="MXO59618.1"/>
    <property type="molecule type" value="Genomic_DNA"/>
</dbReference>
<feature type="topological domain" description="Extracellular" evidence="10">
    <location>
        <begin position="33"/>
        <end position="153"/>
    </location>
</feature>
<evidence type="ECO:0000256" key="4">
    <source>
        <dbReference type="ARBA" id="ARBA00022723"/>
    </source>
</evidence>
<dbReference type="NCBIfam" id="NF009731">
    <property type="entry name" value="PRK13254.1-5"/>
    <property type="match status" value="1"/>
</dbReference>
<sequence length="153" mass="16097">MTARLKPKHQRLVLVIVALVAIIGAGVLAAWGLRNQASFYLLPNELVADPPAAGQAVRLGGMVEAGSLRTDADGITVHFIVGDGEAKVPVTYSGILPDLFQEGSGVTADGSMGADGVFHADGLLAKHDEKYVPRELKDMTEAQKHQVVAEATE</sequence>
<feature type="topological domain" description="Cytoplasmic" evidence="10">
    <location>
        <begin position="1"/>
        <end position="11"/>
    </location>
</feature>
<dbReference type="AlphaFoldDB" id="A0A6I4SVQ6"/>
<dbReference type="Proteomes" id="UP000433652">
    <property type="component" value="Unassembled WGS sequence"/>
</dbReference>
<evidence type="ECO:0000313" key="14">
    <source>
        <dbReference type="Proteomes" id="UP000433652"/>
    </source>
</evidence>
<keyword evidence="4 10" id="KW-0479">Metal-binding</keyword>
<dbReference type="InterPro" id="IPR012340">
    <property type="entry name" value="NA-bd_OB-fold"/>
</dbReference>
<evidence type="ECO:0000256" key="2">
    <source>
        <dbReference type="ARBA" id="ARBA00022617"/>
    </source>
</evidence>
<evidence type="ECO:0000256" key="12">
    <source>
        <dbReference type="SAM" id="Phobius"/>
    </source>
</evidence>
<evidence type="ECO:0000256" key="5">
    <source>
        <dbReference type="ARBA" id="ARBA00022748"/>
    </source>
</evidence>
<evidence type="ECO:0000256" key="1">
    <source>
        <dbReference type="ARBA" id="ARBA00004370"/>
    </source>
</evidence>
<keyword evidence="2 10" id="KW-0349">Heme</keyword>
<feature type="transmembrane region" description="Helical" evidence="12">
    <location>
        <begin position="12"/>
        <end position="33"/>
    </location>
</feature>
<dbReference type="GO" id="GO:0046872">
    <property type="term" value="F:metal ion binding"/>
    <property type="evidence" value="ECO:0007669"/>
    <property type="project" value="UniProtKB-KW"/>
</dbReference>
<comment type="subcellular location">
    <subcellularLocation>
        <location evidence="10">Cell membrane</location>
        <topology evidence="10">Single-pass type II membrane protein</topology>
    </subcellularLocation>
    <subcellularLocation>
        <location evidence="1">Membrane</location>
    </subcellularLocation>
</comment>
<dbReference type="GO" id="GO:0017004">
    <property type="term" value="P:cytochrome complex assembly"/>
    <property type="evidence" value="ECO:0007669"/>
    <property type="project" value="UniProtKB-KW"/>
</dbReference>
<evidence type="ECO:0000256" key="11">
    <source>
        <dbReference type="PIRSR" id="PIRSR604329-50"/>
    </source>
</evidence>
<dbReference type="InterPro" id="IPR036127">
    <property type="entry name" value="CcmE-like_sf"/>
</dbReference>
<protein>
    <recommendedName>
        <fullName evidence="10">Cytochrome c-type biogenesis protein CcmE</fullName>
    </recommendedName>
    <alternativeName>
        <fullName evidence="10">Cytochrome c maturation protein E</fullName>
    </alternativeName>
    <alternativeName>
        <fullName evidence="10">Heme chaperone CcmE</fullName>
    </alternativeName>
</protein>
<dbReference type="Pfam" id="PF03100">
    <property type="entry name" value="CcmE"/>
    <property type="match status" value="1"/>
</dbReference>
<keyword evidence="3 10" id="KW-0812">Transmembrane</keyword>
<feature type="binding site" description="covalent" evidence="10 11">
    <location>
        <position position="127"/>
    </location>
    <ligand>
        <name>heme</name>
        <dbReference type="ChEBI" id="CHEBI:30413"/>
    </ligand>
</feature>
<keyword evidence="7 10" id="KW-1133">Transmembrane helix</keyword>
<dbReference type="GO" id="GO:0005886">
    <property type="term" value="C:plasma membrane"/>
    <property type="evidence" value="ECO:0007669"/>
    <property type="project" value="UniProtKB-SubCell"/>
</dbReference>
<dbReference type="GO" id="GO:0020037">
    <property type="term" value="F:heme binding"/>
    <property type="evidence" value="ECO:0007669"/>
    <property type="project" value="InterPro"/>
</dbReference>
<evidence type="ECO:0000256" key="9">
    <source>
        <dbReference type="ARBA" id="ARBA00023136"/>
    </source>
</evidence>
<gene>
    <name evidence="10 13" type="primary">ccmE</name>
    <name evidence="10" type="synonym">cycJ</name>
    <name evidence="13" type="ORF">GRI89_08700</name>
</gene>
<keyword evidence="5 10" id="KW-0201">Cytochrome c-type biogenesis</keyword>
<proteinExistence type="inferred from homology"/>
<dbReference type="PANTHER" id="PTHR34128:SF2">
    <property type="entry name" value="CYTOCHROME C-TYPE BIOGENESIS PROTEIN CCME HOMOLOG, MITOCHONDRIAL"/>
    <property type="match status" value="1"/>
</dbReference>
<dbReference type="InterPro" id="IPR004329">
    <property type="entry name" value="CcmE"/>
</dbReference>
<dbReference type="HAMAP" id="MF_01959">
    <property type="entry name" value="CcmE"/>
    <property type="match status" value="1"/>
</dbReference>
<keyword evidence="9 10" id="KW-0472">Membrane</keyword>
<evidence type="ECO:0000256" key="8">
    <source>
        <dbReference type="ARBA" id="ARBA00023004"/>
    </source>
</evidence>
<dbReference type="PANTHER" id="PTHR34128">
    <property type="entry name" value="CYTOCHROME C-TYPE BIOGENESIS PROTEIN CCME HOMOLOG, MITOCHONDRIAL"/>
    <property type="match status" value="1"/>
</dbReference>
<evidence type="ECO:0000256" key="3">
    <source>
        <dbReference type="ARBA" id="ARBA00022692"/>
    </source>
</evidence>